<gene>
    <name evidence="1" type="ORF">CPAV1605_88</name>
</gene>
<sequence length="72" mass="8311">MHENLFDQLSCVRGFNNMNGKTYNDHIVLIFELQGEIKEEVLQAKTPLDAKNILNKHNILFTHAMNDEPVDT</sequence>
<proteinExistence type="predicted"/>
<dbReference type="EMBL" id="CABVLZ010000001">
    <property type="protein sequence ID" value="VVU94366.1"/>
    <property type="molecule type" value="Genomic_DNA"/>
</dbReference>
<protein>
    <submittedName>
        <fullName evidence="1">Uncharacterized protein</fullName>
    </submittedName>
</protein>
<dbReference type="AlphaFoldDB" id="A0A5E8CH60"/>
<accession>A0A5E8CH60</accession>
<reference evidence="1" key="1">
    <citation type="submission" date="2019-09" db="EMBL/GenBank/DDBJ databases">
        <authorList>
            <person name="Needham M D."/>
        </authorList>
    </citation>
    <scope>NUCLEOTIDE SEQUENCE</scope>
</reference>
<name>A0A5E8CH60_9ZZZZ</name>
<organism evidence="1">
    <name type="scientific">seawater metagenome</name>
    <dbReference type="NCBI Taxonomy" id="1561972"/>
    <lineage>
        <taxon>unclassified sequences</taxon>
        <taxon>metagenomes</taxon>
        <taxon>ecological metagenomes</taxon>
    </lineage>
</organism>
<evidence type="ECO:0000313" key="1">
    <source>
        <dbReference type="EMBL" id="VVU94366.1"/>
    </source>
</evidence>